<comment type="similarity">
    <text evidence="2">Belongs to the bacterial solute-binding protein 8 family.</text>
</comment>
<feature type="region of interest" description="Disordered" evidence="5">
    <location>
        <begin position="31"/>
        <end position="70"/>
    </location>
</feature>
<evidence type="ECO:0000256" key="1">
    <source>
        <dbReference type="ARBA" id="ARBA00004196"/>
    </source>
</evidence>
<name>A0ABU9DRQ8_9BACL</name>
<dbReference type="PANTHER" id="PTHR30532">
    <property type="entry name" value="IRON III DICITRATE-BINDING PERIPLASMIC PROTEIN"/>
    <property type="match status" value="1"/>
</dbReference>
<organism evidence="8 9">
    <name type="scientific">Paenibacillus filicis</name>
    <dbReference type="NCBI Taxonomy" id="669464"/>
    <lineage>
        <taxon>Bacteria</taxon>
        <taxon>Bacillati</taxon>
        <taxon>Bacillota</taxon>
        <taxon>Bacilli</taxon>
        <taxon>Bacillales</taxon>
        <taxon>Paenibacillaceae</taxon>
        <taxon>Paenibacillus</taxon>
    </lineage>
</organism>
<evidence type="ECO:0000313" key="9">
    <source>
        <dbReference type="Proteomes" id="UP001469365"/>
    </source>
</evidence>
<evidence type="ECO:0000259" key="7">
    <source>
        <dbReference type="PROSITE" id="PS50983"/>
    </source>
</evidence>
<dbReference type="InterPro" id="IPR051313">
    <property type="entry name" value="Bact_iron-sidero_bind"/>
</dbReference>
<comment type="caution">
    <text evidence="8">The sequence shown here is derived from an EMBL/GenBank/DDBJ whole genome shotgun (WGS) entry which is preliminary data.</text>
</comment>
<keyword evidence="3" id="KW-0813">Transport</keyword>
<evidence type="ECO:0000313" key="8">
    <source>
        <dbReference type="EMBL" id="MEK8131541.1"/>
    </source>
</evidence>
<evidence type="ECO:0000256" key="4">
    <source>
        <dbReference type="ARBA" id="ARBA00022729"/>
    </source>
</evidence>
<dbReference type="InterPro" id="IPR002491">
    <property type="entry name" value="ABC_transptr_periplasmic_BD"/>
</dbReference>
<sequence length="343" mass="37435">MQTRKSWSILLSILLMMSLILAACGGGTRQGNGNPGNGTATGEQPSTNGSQGAPAAAGGDKAQTRSFETKKGMVTIPAKPKRIVTDFYGGELLSVGGNVIGVEPTTFKNPFVKDLLAKANTKDIGEPLNQEKVLELAPDLIVVMKDQNYDSLSKIAPTLYLPYGTATNIYETVRLFGDIVGDKDRAEAFLAEFDKKAAAGREKLKGVVDENATFGLYELTDKGELWLFGDNAGRGGQAIYNALKLKKPDANKSDNQTIQLSMELLPKQAADYMFLTTYDPENKGEALKNLKESAVWKSLKAVKDNTVFFNDFDTYYRYDPIAITAQIDLFVEMILSRSKEAKK</sequence>
<keyword evidence="9" id="KW-1185">Reference proteome</keyword>
<dbReference type="RefSeq" id="WP_341418676.1">
    <property type="nucleotide sequence ID" value="NZ_JBBPCC010000022.1"/>
</dbReference>
<evidence type="ECO:0000256" key="5">
    <source>
        <dbReference type="SAM" id="MobiDB-lite"/>
    </source>
</evidence>
<keyword evidence="4 6" id="KW-0732">Signal</keyword>
<evidence type="ECO:0000256" key="3">
    <source>
        <dbReference type="ARBA" id="ARBA00022448"/>
    </source>
</evidence>
<feature type="domain" description="Fe/B12 periplasmic-binding" evidence="7">
    <location>
        <begin position="81"/>
        <end position="338"/>
    </location>
</feature>
<reference evidence="8 9" key="1">
    <citation type="submission" date="2024-04" db="EMBL/GenBank/DDBJ databases">
        <title>draft genome sequnece of Paenibacillus filicis.</title>
        <authorList>
            <person name="Kim D.-U."/>
        </authorList>
    </citation>
    <scope>NUCLEOTIDE SEQUENCE [LARGE SCALE GENOMIC DNA]</scope>
    <source>
        <strain evidence="8 9">KACC14197</strain>
    </source>
</reference>
<dbReference type="Proteomes" id="UP001469365">
    <property type="component" value="Unassembled WGS sequence"/>
</dbReference>
<dbReference type="SUPFAM" id="SSF53807">
    <property type="entry name" value="Helical backbone' metal receptor"/>
    <property type="match status" value="1"/>
</dbReference>
<gene>
    <name evidence="8" type="ORF">WMW72_26895</name>
</gene>
<dbReference type="PANTHER" id="PTHR30532:SF26">
    <property type="entry name" value="IRON(3+)-HYDROXAMATE-BINDING PROTEIN FHUD"/>
    <property type="match status" value="1"/>
</dbReference>
<evidence type="ECO:0000256" key="2">
    <source>
        <dbReference type="ARBA" id="ARBA00008814"/>
    </source>
</evidence>
<accession>A0ABU9DRQ8</accession>
<feature type="chain" id="PRO_5045177132" evidence="6">
    <location>
        <begin position="23"/>
        <end position="343"/>
    </location>
</feature>
<proteinExistence type="inferred from homology"/>
<protein>
    <submittedName>
        <fullName evidence="8">ABC transporter substrate-binding protein</fullName>
    </submittedName>
</protein>
<dbReference type="Pfam" id="PF01497">
    <property type="entry name" value="Peripla_BP_2"/>
    <property type="match status" value="1"/>
</dbReference>
<evidence type="ECO:0000256" key="6">
    <source>
        <dbReference type="SAM" id="SignalP"/>
    </source>
</evidence>
<dbReference type="PROSITE" id="PS50983">
    <property type="entry name" value="FE_B12_PBP"/>
    <property type="match status" value="1"/>
</dbReference>
<dbReference type="EMBL" id="JBBPCC010000022">
    <property type="protein sequence ID" value="MEK8131541.1"/>
    <property type="molecule type" value="Genomic_DNA"/>
</dbReference>
<feature type="compositionally biased region" description="Polar residues" evidence="5">
    <location>
        <begin position="40"/>
        <end position="51"/>
    </location>
</feature>
<dbReference type="PROSITE" id="PS51257">
    <property type="entry name" value="PROKAR_LIPOPROTEIN"/>
    <property type="match status" value="1"/>
</dbReference>
<comment type="subcellular location">
    <subcellularLocation>
        <location evidence="1">Cell envelope</location>
    </subcellularLocation>
</comment>
<dbReference type="Gene3D" id="3.40.50.1980">
    <property type="entry name" value="Nitrogenase molybdenum iron protein domain"/>
    <property type="match status" value="2"/>
</dbReference>
<feature type="signal peptide" evidence="6">
    <location>
        <begin position="1"/>
        <end position="22"/>
    </location>
</feature>